<evidence type="ECO:0000313" key="1">
    <source>
        <dbReference type="EMBL" id="OGG77516.1"/>
    </source>
</evidence>
<dbReference type="STRING" id="1798515.A3B35_01745"/>
<dbReference type="Proteomes" id="UP000177215">
    <property type="component" value="Unassembled WGS sequence"/>
</dbReference>
<gene>
    <name evidence="1" type="ORF">A3B35_01745</name>
</gene>
<dbReference type="SUPFAM" id="SSF158446">
    <property type="entry name" value="IVS-encoded protein-like"/>
    <property type="match status" value="1"/>
</dbReference>
<dbReference type="Pfam" id="PF05635">
    <property type="entry name" value="23S_rRNA_IVP"/>
    <property type="match status" value="1"/>
</dbReference>
<dbReference type="Gene3D" id="1.20.1440.60">
    <property type="entry name" value="23S rRNA-intervening sequence"/>
    <property type="match status" value="1"/>
</dbReference>
<dbReference type="InterPro" id="IPR012657">
    <property type="entry name" value="23S_rRNA-intervening_sequence"/>
</dbReference>
<sequence>MQTHENLTLWQKAVDLSVAVYKMTEKFPAREMYGLTSQVRRAAISVPSNIAEGRRRGTDADFSHFLRIAHGSLAELDTQLLIAAKLSFCTSRDYEAMHVQITEVSKMLHGMIKKLR</sequence>
<dbReference type="NCBIfam" id="NF008911">
    <property type="entry name" value="PRK12275.1-2"/>
    <property type="match status" value="1"/>
</dbReference>
<dbReference type="CDD" id="cd16377">
    <property type="entry name" value="23S_rRNA_IVP_like"/>
    <property type="match status" value="1"/>
</dbReference>
<proteinExistence type="predicted"/>
<dbReference type="PANTHER" id="PTHR38471">
    <property type="entry name" value="FOUR HELIX BUNDLE PROTEIN"/>
    <property type="match status" value="1"/>
</dbReference>
<accession>A0A1F6EV61</accession>
<dbReference type="PANTHER" id="PTHR38471:SF2">
    <property type="entry name" value="FOUR HELIX BUNDLE PROTEIN"/>
    <property type="match status" value="1"/>
</dbReference>
<reference evidence="1 2" key="1">
    <citation type="journal article" date="2016" name="Nat. Commun.">
        <title>Thousands of microbial genomes shed light on interconnected biogeochemical processes in an aquifer system.</title>
        <authorList>
            <person name="Anantharaman K."/>
            <person name="Brown C.T."/>
            <person name="Hug L.A."/>
            <person name="Sharon I."/>
            <person name="Castelle C.J."/>
            <person name="Probst A.J."/>
            <person name="Thomas B.C."/>
            <person name="Singh A."/>
            <person name="Wilkins M.J."/>
            <person name="Karaoz U."/>
            <person name="Brodie E.L."/>
            <person name="Williams K.H."/>
            <person name="Hubbard S.S."/>
            <person name="Banfield J.F."/>
        </authorList>
    </citation>
    <scope>NUCLEOTIDE SEQUENCE [LARGE SCALE GENOMIC DNA]</scope>
</reference>
<evidence type="ECO:0000313" key="2">
    <source>
        <dbReference type="Proteomes" id="UP000177215"/>
    </source>
</evidence>
<dbReference type="EMBL" id="MFMC01000014">
    <property type="protein sequence ID" value="OGG77516.1"/>
    <property type="molecule type" value="Genomic_DNA"/>
</dbReference>
<protein>
    <submittedName>
        <fullName evidence="1">Four helix bundle protein</fullName>
    </submittedName>
</protein>
<dbReference type="InterPro" id="IPR036583">
    <property type="entry name" value="23S_rRNA_IVS_sf"/>
</dbReference>
<organism evidence="1 2">
    <name type="scientific">Candidatus Kaiserbacteria bacterium RIFCSPLOWO2_01_FULL_54_24</name>
    <dbReference type="NCBI Taxonomy" id="1798515"/>
    <lineage>
        <taxon>Bacteria</taxon>
        <taxon>Candidatus Kaiseribacteriota</taxon>
    </lineage>
</organism>
<dbReference type="NCBIfam" id="TIGR02436">
    <property type="entry name" value="four helix bundle protein"/>
    <property type="match status" value="1"/>
</dbReference>
<dbReference type="AlphaFoldDB" id="A0A1F6EV61"/>
<comment type="caution">
    <text evidence="1">The sequence shown here is derived from an EMBL/GenBank/DDBJ whole genome shotgun (WGS) entry which is preliminary data.</text>
</comment>
<name>A0A1F6EV61_9BACT</name>